<evidence type="ECO:0000313" key="2">
    <source>
        <dbReference type="Proteomes" id="UP000229056"/>
    </source>
</evidence>
<comment type="caution">
    <text evidence="1">The sequence shown here is derived from an EMBL/GenBank/DDBJ whole genome shotgun (WGS) entry which is preliminary data.</text>
</comment>
<proteinExistence type="predicted"/>
<protein>
    <submittedName>
        <fullName evidence="1">Uncharacterized protein</fullName>
    </submittedName>
</protein>
<dbReference type="Proteomes" id="UP000229056">
    <property type="component" value="Unassembled WGS sequence"/>
</dbReference>
<dbReference type="EMBL" id="PEZY01000009">
    <property type="protein sequence ID" value="PIS06099.1"/>
    <property type="molecule type" value="Genomic_DNA"/>
</dbReference>
<reference evidence="2" key="1">
    <citation type="submission" date="2017-09" db="EMBL/GenBank/DDBJ databases">
        <title>Depth-based differentiation of microbial function through sediment-hosted aquifers and enrichment of novel symbionts in the deep terrestrial subsurface.</title>
        <authorList>
            <person name="Probst A.J."/>
            <person name="Ladd B."/>
            <person name="Jarett J.K."/>
            <person name="Geller-Mcgrath D.E."/>
            <person name="Sieber C.M.K."/>
            <person name="Emerson J.B."/>
            <person name="Anantharaman K."/>
            <person name="Thomas B.C."/>
            <person name="Malmstrom R."/>
            <person name="Stieglmeier M."/>
            <person name="Klingl A."/>
            <person name="Woyke T."/>
            <person name="Ryan C.M."/>
            <person name="Banfield J.F."/>
        </authorList>
    </citation>
    <scope>NUCLEOTIDE SEQUENCE [LARGE SCALE GENOMIC DNA]</scope>
</reference>
<dbReference type="AlphaFoldDB" id="A0A2H0W412"/>
<gene>
    <name evidence="1" type="ORF">COT80_02515</name>
</gene>
<sequence>MEYAVIRKNMKTSEFIHVYQDLPEIHKIRGRLLNLSTILECFMKFYLQSKKIKFSQKMIDYSKRGKDGVFNKFLDEIKKDKSISKKGLKSFEKHFKILTSKRNNFGHGLIYYKNKKKIRPYNINNNILNPFPPKNLSAKPINDSLNKNRTVFDDLNKSYEYVFDWLEKNKILKMEGFEILKIESKIKMNKVGH</sequence>
<organism evidence="1 2">
    <name type="scientific">Candidatus Buchananbacteria bacterium CG10_big_fil_rev_8_21_14_0_10_33_19</name>
    <dbReference type="NCBI Taxonomy" id="1974525"/>
    <lineage>
        <taxon>Bacteria</taxon>
        <taxon>Candidatus Buchananiibacteriota</taxon>
    </lineage>
</organism>
<evidence type="ECO:0000313" key="1">
    <source>
        <dbReference type="EMBL" id="PIS06099.1"/>
    </source>
</evidence>
<name>A0A2H0W412_9BACT</name>
<accession>A0A2H0W412</accession>